<dbReference type="FunFam" id="3.30.540.10:FF:000003">
    <property type="entry name" value="Inositol-1-monophosphatase"/>
    <property type="match status" value="1"/>
</dbReference>
<dbReference type="EC" id="3.1.3.25" evidence="8"/>
<dbReference type="RefSeq" id="WP_041976384.1">
    <property type="nucleotide sequence ID" value="NZ_CBXV010000006.1"/>
</dbReference>
<evidence type="ECO:0000313" key="10">
    <source>
        <dbReference type="Proteomes" id="UP000031518"/>
    </source>
</evidence>
<gene>
    <name evidence="9" type="ORF">PYK22_01818</name>
</gene>
<evidence type="ECO:0000256" key="1">
    <source>
        <dbReference type="ARBA" id="ARBA00001033"/>
    </source>
</evidence>
<comment type="similarity">
    <text evidence="3 8">Belongs to the inositol monophosphatase superfamily.</text>
</comment>
<keyword evidence="4 7" id="KW-0479">Metal-binding</keyword>
<feature type="binding site" evidence="7">
    <location>
        <position position="62"/>
    </location>
    <ligand>
        <name>Mg(2+)</name>
        <dbReference type="ChEBI" id="CHEBI:18420"/>
        <label>1</label>
        <note>catalytic</note>
    </ligand>
</feature>
<accession>A0A0B6WXJ5</accession>
<feature type="binding site" evidence="7">
    <location>
        <position position="206"/>
    </location>
    <ligand>
        <name>Mg(2+)</name>
        <dbReference type="ChEBI" id="CHEBI:18420"/>
        <label>1</label>
        <note>catalytic</note>
    </ligand>
</feature>
<evidence type="ECO:0000313" key="9">
    <source>
        <dbReference type="EMBL" id="CDM65811.1"/>
    </source>
</evidence>
<dbReference type="AlphaFoldDB" id="A0A0B6WXJ5"/>
<keyword evidence="5 8" id="KW-0378">Hydrolase</keyword>
<dbReference type="PROSITE" id="PS00629">
    <property type="entry name" value="IMP_1"/>
    <property type="match status" value="1"/>
</dbReference>
<evidence type="ECO:0000256" key="8">
    <source>
        <dbReference type="RuleBase" id="RU364068"/>
    </source>
</evidence>
<proteinExistence type="inferred from homology"/>
<feature type="binding site" evidence="7">
    <location>
        <position position="82"/>
    </location>
    <ligand>
        <name>Mg(2+)</name>
        <dbReference type="ChEBI" id="CHEBI:18420"/>
        <label>1</label>
        <note>catalytic</note>
    </ligand>
</feature>
<dbReference type="InterPro" id="IPR033942">
    <property type="entry name" value="IMPase"/>
</dbReference>
<evidence type="ECO:0000256" key="2">
    <source>
        <dbReference type="ARBA" id="ARBA00001946"/>
    </source>
</evidence>
<dbReference type="GO" id="GO:0008934">
    <property type="term" value="F:inositol monophosphate 1-phosphatase activity"/>
    <property type="evidence" value="ECO:0007669"/>
    <property type="project" value="InterPro"/>
</dbReference>
<feature type="binding site" evidence="7">
    <location>
        <position position="81"/>
    </location>
    <ligand>
        <name>Mg(2+)</name>
        <dbReference type="ChEBI" id="CHEBI:18420"/>
        <label>1</label>
        <note>catalytic</note>
    </ligand>
</feature>
<keyword evidence="10" id="KW-1185">Reference proteome</keyword>
<dbReference type="GO" id="GO:0006020">
    <property type="term" value="P:inositol metabolic process"/>
    <property type="evidence" value="ECO:0007669"/>
    <property type="project" value="TreeGrafter"/>
</dbReference>
<dbReference type="GO" id="GO:0046854">
    <property type="term" value="P:phosphatidylinositol phosphate biosynthetic process"/>
    <property type="evidence" value="ECO:0007669"/>
    <property type="project" value="InterPro"/>
</dbReference>
<dbReference type="STRING" id="454194.PYK22_01818"/>
<evidence type="ECO:0000256" key="4">
    <source>
        <dbReference type="ARBA" id="ARBA00022723"/>
    </source>
</evidence>
<dbReference type="Proteomes" id="UP000031518">
    <property type="component" value="Unassembled WGS sequence"/>
</dbReference>
<protein>
    <recommendedName>
        <fullName evidence="8">Inositol-1-monophosphatase</fullName>
        <ecNumber evidence="8">3.1.3.25</ecNumber>
    </recommendedName>
</protein>
<dbReference type="PRINTS" id="PR00377">
    <property type="entry name" value="IMPHPHTASES"/>
</dbReference>
<dbReference type="PANTHER" id="PTHR20854">
    <property type="entry name" value="INOSITOL MONOPHOSPHATASE"/>
    <property type="match status" value="1"/>
</dbReference>
<dbReference type="GO" id="GO:0046872">
    <property type="term" value="F:metal ion binding"/>
    <property type="evidence" value="ECO:0007669"/>
    <property type="project" value="UniProtKB-KW"/>
</dbReference>
<organism evidence="9 10">
    <name type="scientific">Pyrinomonas methylaliphatogenes</name>
    <dbReference type="NCBI Taxonomy" id="454194"/>
    <lineage>
        <taxon>Bacteria</taxon>
        <taxon>Pseudomonadati</taxon>
        <taxon>Acidobacteriota</taxon>
        <taxon>Blastocatellia</taxon>
        <taxon>Blastocatellales</taxon>
        <taxon>Pyrinomonadaceae</taxon>
        <taxon>Pyrinomonas</taxon>
    </lineage>
</organism>
<reference evidence="9 10" key="1">
    <citation type="submission" date="2013-12" db="EMBL/GenBank/DDBJ databases">
        <authorList>
            <person name="Stott M."/>
        </authorList>
    </citation>
    <scope>NUCLEOTIDE SEQUENCE [LARGE SCALE GENOMIC DNA]</scope>
    <source>
        <strain evidence="9 10">K22</strain>
    </source>
</reference>
<dbReference type="FunFam" id="3.40.190.80:FF:000002">
    <property type="entry name" value="Inositol-1-monophosphatase"/>
    <property type="match status" value="1"/>
</dbReference>
<dbReference type="PROSITE" id="PS00630">
    <property type="entry name" value="IMP_2"/>
    <property type="match status" value="1"/>
</dbReference>
<dbReference type="InterPro" id="IPR020550">
    <property type="entry name" value="Inositol_monophosphatase_CS"/>
</dbReference>
<dbReference type="Gene3D" id="3.30.540.10">
    <property type="entry name" value="Fructose-1,6-Bisphosphatase, subunit A, domain 1"/>
    <property type="match status" value="1"/>
</dbReference>
<evidence type="ECO:0000256" key="6">
    <source>
        <dbReference type="ARBA" id="ARBA00022842"/>
    </source>
</evidence>
<evidence type="ECO:0000256" key="3">
    <source>
        <dbReference type="ARBA" id="ARBA00009759"/>
    </source>
</evidence>
<reference evidence="9 10" key="2">
    <citation type="submission" date="2015-01" db="EMBL/GenBank/DDBJ databases">
        <title>Complete genome sequence of Pyrinomonas methylaliphatogenes type strain K22T.</title>
        <authorList>
            <person name="Lee K.C.Y."/>
            <person name="Power J.F."/>
            <person name="Dunfield P.F."/>
            <person name="Morgan X.C."/>
            <person name="Huttenhower C."/>
            <person name="Stott M.B."/>
        </authorList>
    </citation>
    <scope>NUCLEOTIDE SEQUENCE [LARGE SCALE GENOMIC DNA]</scope>
    <source>
        <strain evidence="9 10">K22</strain>
    </source>
</reference>
<dbReference type="OrthoDB" id="9772456at2"/>
<evidence type="ECO:0000256" key="7">
    <source>
        <dbReference type="PIRSR" id="PIRSR600760-2"/>
    </source>
</evidence>
<dbReference type="Gene3D" id="3.40.190.80">
    <property type="match status" value="1"/>
</dbReference>
<sequence length="254" mass="27983">MLDFAVQTAREAGHILAERFGRVTEVSHKGEINLVTEADLASERFIIERIKSYYPRHAILAEESGASVERGSDYVWIVDPLDGTTNYAHGYPVFAVSIALEYRGEIVLGVVYDPMRDELFAAERGAGATLNGRRVRVSDVEDLSKAMLCTGFPYDVRERGELIGHFRNFIMTAQAVRRDGSAALDLAYVACGRFDGFWEEGLNPWDVAAGVLLVEEAGGRVTDYAGHPFSSYYAPVLASNGLIHEAMMRVLAPT</sequence>
<feature type="binding site" evidence="7">
    <location>
        <position position="79"/>
    </location>
    <ligand>
        <name>Mg(2+)</name>
        <dbReference type="ChEBI" id="CHEBI:18420"/>
        <label>1</label>
        <note>catalytic</note>
    </ligand>
</feature>
<comment type="cofactor">
    <cofactor evidence="2 7 8">
        <name>Mg(2+)</name>
        <dbReference type="ChEBI" id="CHEBI:18420"/>
    </cofactor>
</comment>
<dbReference type="InterPro" id="IPR020583">
    <property type="entry name" value="Inositol_monoP_metal-BS"/>
</dbReference>
<dbReference type="SUPFAM" id="SSF56655">
    <property type="entry name" value="Carbohydrate phosphatase"/>
    <property type="match status" value="1"/>
</dbReference>
<keyword evidence="6 7" id="KW-0460">Magnesium</keyword>
<evidence type="ECO:0000256" key="5">
    <source>
        <dbReference type="ARBA" id="ARBA00022801"/>
    </source>
</evidence>
<dbReference type="CDD" id="cd01639">
    <property type="entry name" value="IMPase"/>
    <property type="match status" value="1"/>
</dbReference>
<dbReference type="PANTHER" id="PTHR20854:SF4">
    <property type="entry name" value="INOSITOL-1-MONOPHOSPHATASE-RELATED"/>
    <property type="match status" value="1"/>
</dbReference>
<comment type="catalytic activity">
    <reaction evidence="1 8">
        <text>a myo-inositol phosphate + H2O = myo-inositol + phosphate</text>
        <dbReference type="Rhea" id="RHEA:24056"/>
        <dbReference type="ChEBI" id="CHEBI:15377"/>
        <dbReference type="ChEBI" id="CHEBI:17268"/>
        <dbReference type="ChEBI" id="CHEBI:43474"/>
        <dbReference type="ChEBI" id="CHEBI:84139"/>
        <dbReference type="EC" id="3.1.3.25"/>
    </reaction>
</comment>
<dbReference type="Pfam" id="PF00459">
    <property type="entry name" value="Inositol_P"/>
    <property type="match status" value="1"/>
</dbReference>
<dbReference type="EMBL" id="CBXV010000006">
    <property type="protein sequence ID" value="CDM65811.1"/>
    <property type="molecule type" value="Genomic_DNA"/>
</dbReference>
<dbReference type="GO" id="GO:0007165">
    <property type="term" value="P:signal transduction"/>
    <property type="evidence" value="ECO:0007669"/>
    <property type="project" value="TreeGrafter"/>
</dbReference>
<dbReference type="InterPro" id="IPR000760">
    <property type="entry name" value="Inositol_monophosphatase-like"/>
</dbReference>
<name>A0A0B6WXJ5_9BACT</name>